<feature type="compositionally biased region" description="Acidic residues" evidence="2">
    <location>
        <begin position="1"/>
        <end position="12"/>
    </location>
</feature>
<dbReference type="EMBL" id="CP055899">
    <property type="protein sequence ID" value="QKX57723.1"/>
    <property type="molecule type" value="Genomic_DNA"/>
</dbReference>
<dbReference type="RefSeq" id="XP_035343901.1">
    <property type="nucleotide sequence ID" value="XM_035488008.1"/>
</dbReference>
<organism evidence="3 4">
    <name type="scientific">Talaromyces rugulosus</name>
    <name type="common">Penicillium rugulosum</name>
    <dbReference type="NCBI Taxonomy" id="121627"/>
    <lineage>
        <taxon>Eukaryota</taxon>
        <taxon>Fungi</taxon>
        <taxon>Dikarya</taxon>
        <taxon>Ascomycota</taxon>
        <taxon>Pezizomycotina</taxon>
        <taxon>Eurotiomycetes</taxon>
        <taxon>Eurotiomycetidae</taxon>
        <taxon>Eurotiales</taxon>
        <taxon>Trichocomaceae</taxon>
        <taxon>Talaromyces</taxon>
        <taxon>Talaromyces sect. Islandici</taxon>
    </lineage>
</organism>
<proteinExistence type="predicted"/>
<evidence type="ECO:0000313" key="4">
    <source>
        <dbReference type="Proteomes" id="UP000509510"/>
    </source>
</evidence>
<feature type="compositionally biased region" description="Acidic residues" evidence="2">
    <location>
        <begin position="22"/>
        <end position="57"/>
    </location>
</feature>
<dbReference type="InterPro" id="IPR021842">
    <property type="entry name" value="DUF3435"/>
</dbReference>
<dbReference type="KEGG" id="trg:TRUGW13939_04842"/>
<dbReference type="AlphaFoldDB" id="A0A7H8QY88"/>
<evidence type="ECO:0000256" key="1">
    <source>
        <dbReference type="SAM" id="Coils"/>
    </source>
</evidence>
<accession>A0A7H8QY88</accession>
<feature type="region of interest" description="Disordered" evidence="2">
    <location>
        <begin position="1"/>
        <end position="58"/>
    </location>
</feature>
<sequence>MTVLDTENESESDASSILTEIFSDDGLDDDSASDLDPDSDSEDLDDESDSEDDEAVDEGQLSLEEYLAKAEQLDEKLDETGEYWNRHCRHLGLDPSQQWHWISDSDDTVRFLYGFFGWRCDIRRGKNGRRCPGFRYKSSLESFWKWWHLVLKQKTSSGLSKETMVKVDDVIALVAKEKELELHRRPKKNMYIEDVVEFARVLLTTTETTFGCGWRRIQLLFYSQLAAIMASRPGALLHLRYRDLGLKLIRDPDGGRPHLFIFLKLDFTKRFLGKKPPNEFKIPEIIFDPTLALSPHVCLQIMLFHIQGFKRISKTGPVLDSAAKLYSLRVPDGKGQQEVQLQDALLDKYVFCQVDQENTGYRIILEKRMTALTLRSQMRRAFNNSKEVLEALQNVMLQHSDIRTFIRHYEVDVDVDAQGIVCKTGSQTELVRFACSLSASIDPNRPFWLSLEESKSLNALPEVGARQDTVNRRKQKWKVREAKFECARIACQARFGTLGAGTLSKSRRKVQKKLQEVEEQTKEAKRRYDRAVCELRNEKQRQRNRWIRENLKRYRDEQPVIDLESQLAGMMIDTKVMKTLRRQDAMSAQHLTYIESMMAAPGKTIELEYQRRIRAIDEGALYCGMEEGRPTRRTIPFRRPPPDDDDEGSSPPAKRPRCSADEEPDCALQSAIKSVVITEPSQRPVICFICVGNPQLPMSKRTMKYKNPGSLTRHFLRTHAKLAWTQPVRCNVCHVDLKDKMALMGHAESDHGTVCRSHPSVLGL</sequence>
<reference evidence="4" key="1">
    <citation type="submission" date="2020-06" db="EMBL/GenBank/DDBJ databases">
        <title>A chromosome-scale genome assembly of Talaromyces rugulosus W13939.</title>
        <authorList>
            <person name="Wang B."/>
            <person name="Guo L."/>
            <person name="Ye K."/>
            <person name="Wang L."/>
        </authorList>
    </citation>
    <scope>NUCLEOTIDE SEQUENCE [LARGE SCALE GENOMIC DNA]</scope>
    <source>
        <strain evidence="4">W13939</strain>
    </source>
</reference>
<keyword evidence="4" id="KW-1185">Reference proteome</keyword>
<gene>
    <name evidence="3" type="ORF">TRUGW13939_04842</name>
</gene>
<keyword evidence="1" id="KW-0175">Coiled coil</keyword>
<feature type="coiled-coil region" evidence="1">
    <location>
        <begin position="500"/>
        <end position="557"/>
    </location>
</feature>
<evidence type="ECO:0000313" key="3">
    <source>
        <dbReference type="EMBL" id="QKX57723.1"/>
    </source>
</evidence>
<dbReference type="GeneID" id="55992341"/>
<dbReference type="OrthoDB" id="4222077at2759"/>
<dbReference type="PANTHER" id="PTHR37535">
    <property type="entry name" value="FLUG DOMAIN PROTEIN"/>
    <property type="match status" value="1"/>
</dbReference>
<dbReference type="PANTHER" id="PTHR37535:SF2">
    <property type="entry name" value="FINGER DOMAIN PROTEIN, PUTATIVE (AFU_ORTHOLOGUE AFUA_6G09300)-RELATED"/>
    <property type="match status" value="1"/>
</dbReference>
<evidence type="ECO:0008006" key="5">
    <source>
        <dbReference type="Google" id="ProtNLM"/>
    </source>
</evidence>
<feature type="region of interest" description="Disordered" evidence="2">
    <location>
        <begin position="631"/>
        <end position="662"/>
    </location>
</feature>
<dbReference type="Pfam" id="PF11917">
    <property type="entry name" value="DUF3435"/>
    <property type="match status" value="1"/>
</dbReference>
<evidence type="ECO:0000256" key="2">
    <source>
        <dbReference type="SAM" id="MobiDB-lite"/>
    </source>
</evidence>
<dbReference type="Proteomes" id="UP000509510">
    <property type="component" value="Chromosome II"/>
</dbReference>
<name>A0A7H8QY88_TALRU</name>
<protein>
    <recommendedName>
        <fullName evidence="5">C2H2-type domain-containing protein</fullName>
    </recommendedName>
</protein>